<feature type="domain" description="DUF4349" evidence="4">
    <location>
        <begin position="125"/>
        <end position="331"/>
    </location>
</feature>
<dbReference type="EMBL" id="VRMG01000005">
    <property type="protein sequence ID" value="TXN31012.1"/>
    <property type="molecule type" value="Genomic_DNA"/>
</dbReference>
<protein>
    <submittedName>
        <fullName evidence="5">DUF4349 domain-containing protein</fullName>
    </submittedName>
</protein>
<keyword evidence="6" id="KW-1185">Reference proteome</keyword>
<reference evidence="5 6" key="1">
    <citation type="submission" date="2019-08" db="EMBL/GenBank/DDBJ databases">
        <title>Bacterial whole genome sequence for Glaciihabitans sp. CHu50b-6-2.</title>
        <authorList>
            <person name="Jin L."/>
        </authorList>
    </citation>
    <scope>NUCLEOTIDE SEQUENCE [LARGE SCALE GENOMIC DNA]</scope>
    <source>
        <strain evidence="5 6">CHu50b-6-2</strain>
    </source>
</reference>
<evidence type="ECO:0000256" key="3">
    <source>
        <dbReference type="SAM" id="Phobius"/>
    </source>
</evidence>
<dbReference type="AlphaFoldDB" id="A0A5C8URT4"/>
<evidence type="ECO:0000313" key="5">
    <source>
        <dbReference type="EMBL" id="TXN31012.1"/>
    </source>
</evidence>
<organism evidence="5 6">
    <name type="scientific">Lacisediminihabitans profunda</name>
    <dbReference type="NCBI Taxonomy" id="2594790"/>
    <lineage>
        <taxon>Bacteria</taxon>
        <taxon>Bacillati</taxon>
        <taxon>Actinomycetota</taxon>
        <taxon>Actinomycetes</taxon>
        <taxon>Micrococcales</taxon>
        <taxon>Microbacteriaceae</taxon>
        <taxon>Lacisediminihabitans</taxon>
    </lineage>
</organism>
<evidence type="ECO:0000256" key="2">
    <source>
        <dbReference type="SAM" id="MobiDB-lite"/>
    </source>
</evidence>
<dbReference type="InterPro" id="IPR025645">
    <property type="entry name" value="DUF4349"/>
</dbReference>
<name>A0A5C8URT4_9MICO</name>
<gene>
    <name evidence="5" type="ORF">FVP33_05295</name>
</gene>
<evidence type="ECO:0000313" key="6">
    <source>
        <dbReference type="Proteomes" id="UP000321379"/>
    </source>
</evidence>
<feature type="compositionally biased region" description="Low complexity" evidence="2">
    <location>
        <begin position="85"/>
        <end position="104"/>
    </location>
</feature>
<feature type="region of interest" description="Disordered" evidence="2">
    <location>
        <begin position="85"/>
        <end position="125"/>
    </location>
</feature>
<feature type="transmembrane region" description="Helical" evidence="3">
    <location>
        <begin position="303"/>
        <end position="336"/>
    </location>
</feature>
<sequence>MLLVPVANGMSLMPSTVDPEDSRAGFLSPLSQRAPGPLPTSGRANRVERWVVVARVRGYRGDMRRILIPAVLVLAMVGLAGCSGSNTSSSSSGAASSSAQAPSAVQGKPSTQDSTGGKAEVGTGRQVITNGDVSITVERPVAAADRAAAIVEASGGRVDGRIEHAPVDGDRGSAQLTLRIPSTRLTAVLDQLERLGTLQSVSITKQDVTSESQDLDARITALQASVDRLLQLMAKATTTADLIAIESALSERQANLESLQAQKRSLVDQVDLSTIILTLGSPATAPKKVPDDFLSGLVAGWNALVGFFAGVIVVIGVLLPWLVLAALLGGLALLLVRRIRRRRTPAVGQHDHPDE</sequence>
<evidence type="ECO:0000259" key="4">
    <source>
        <dbReference type="Pfam" id="PF14257"/>
    </source>
</evidence>
<dbReference type="Proteomes" id="UP000321379">
    <property type="component" value="Unassembled WGS sequence"/>
</dbReference>
<evidence type="ECO:0000256" key="1">
    <source>
        <dbReference type="SAM" id="Coils"/>
    </source>
</evidence>
<accession>A0A5C8URT4</accession>
<keyword evidence="1" id="KW-0175">Coiled coil</keyword>
<proteinExistence type="predicted"/>
<dbReference type="Pfam" id="PF14257">
    <property type="entry name" value="DUF4349"/>
    <property type="match status" value="1"/>
</dbReference>
<keyword evidence="3" id="KW-1133">Transmembrane helix</keyword>
<comment type="caution">
    <text evidence="5">The sequence shown here is derived from an EMBL/GenBank/DDBJ whole genome shotgun (WGS) entry which is preliminary data.</text>
</comment>
<keyword evidence="3" id="KW-0472">Membrane</keyword>
<keyword evidence="3" id="KW-0812">Transmembrane</keyword>
<feature type="coiled-coil region" evidence="1">
    <location>
        <begin position="242"/>
        <end position="269"/>
    </location>
</feature>
<feature type="region of interest" description="Disordered" evidence="2">
    <location>
        <begin position="14"/>
        <end position="42"/>
    </location>
</feature>